<evidence type="ECO:0000313" key="3">
    <source>
        <dbReference type="Proteomes" id="UP000309133"/>
    </source>
</evidence>
<sequence>MAKSSRVRSTARGLLILGVAVAGVSLIAVVVANLVQLNPAIPGAVLVASFVLVIVVLPFYLRGRRVKTDETSS</sequence>
<keyword evidence="1" id="KW-1133">Transmembrane helix</keyword>
<name>A0A4V3WTQ8_9MICO</name>
<organism evidence="2 3">
    <name type="scientific">Naasia lichenicola</name>
    <dbReference type="NCBI Taxonomy" id="2565933"/>
    <lineage>
        <taxon>Bacteria</taxon>
        <taxon>Bacillati</taxon>
        <taxon>Actinomycetota</taxon>
        <taxon>Actinomycetes</taxon>
        <taxon>Micrococcales</taxon>
        <taxon>Microbacteriaceae</taxon>
        <taxon>Naasia</taxon>
    </lineage>
</organism>
<accession>A0A4V3WTQ8</accession>
<evidence type="ECO:0000313" key="2">
    <source>
        <dbReference type="EMBL" id="THG32807.1"/>
    </source>
</evidence>
<keyword evidence="3" id="KW-1185">Reference proteome</keyword>
<evidence type="ECO:0000256" key="1">
    <source>
        <dbReference type="SAM" id="Phobius"/>
    </source>
</evidence>
<dbReference type="RefSeq" id="WP_136425588.1">
    <property type="nucleotide sequence ID" value="NZ_SSSM01000001.1"/>
</dbReference>
<keyword evidence="1" id="KW-0472">Membrane</keyword>
<gene>
    <name evidence="2" type="ORF">E6C64_00005</name>
</gene>
<keyword evidence="1" id="KW-0812">Transmembrane</keyword>
<comment type="caution">
    <text evidence="2">The sequence shown here is derived from an EMBL/GenBank/DDBJ whole genome shotgun (WGS) entry which is preliminary data.</text>
</comment>
<dbReference type="AlphaFoldDB" id="A0A4V3WTQ8"/>
<dbReference type="EMBL" id="SSSM01000001">
    <property type="protein sequence ID" value="THG32807.1"/>
    <property type="molecule type" value="Genomic_DNA"/>
</dbReference>
<feature type="transmembrane region" description="Helical" evidence="1">
    <location>
        <begin position="12"/>
        <end position="35"/>
    </location>
</feature>
<reference evidence="2 3" key="1">
    <citation type="submission" date="2019-04" db="EMBL/GenBank/DDBJ databases">
        <authorList>
            <person name="Jiang L."/>
        </authorList>
    </citation>
    <scope>NUCLEOTIDE SEQUENCE [LARGE SCALE GENOMIC DNA]</scope>
    <source>
        <strain evidence="2 3">YIM 131853</strain>
    </source>
</reference>
<proteinExistence type="predicted"/>
<protein>
    <submittedName>
        <fullName evidence="2">Uncharacterized protein</fullName>
    </submittedName>
</protein>
<feature type="transmembrane region" description="Helical" evidence="1">
    <location>
        <begin position="41"/>
        <end position="61"/>
    </location>
</feature>
<dbReference type="Proteomes" id="UP000309133">
    <property type="component" value="Unassembled WGS sequence"/>
</dbReference>